<dbReference type="Proteomes" id="UP000252139">
    <property type="component" value="Unassembled WGS sequence"/>
</dbReference>
<evidence type="ECO:0000313" key="2">
    <source>
        <dbReference type="EMBL" id="RCH84382.1"/>
    </source>
</evidence>
<evidence type="ECO:0000313" key="3">
    <source>
        <dbReference type="Proteomes" id="UP000252139"/>
    </source>
</evidence>
<comment type="caution">
    <text evidence="2">The sequence shown here is derived from an EMBL/GenBank/DDBJ whole genome shotgun (WGS) entry which is preliminary data.</text>
</comment>
<dbReference type="STRING" id="86630.A0A367J366"/>
<evidence type="ECO:0000256" key="1">
    <source>
        <dbReference type="SAM" id="MobiDB-lite"/>
    </source>
</evidence>
<dbReference type="EMBL" id="PJQL01002381">
    <property type="protein sequence ID" value="RCH84382.1"/>
    <property type="molecule type" value="Genomic_DNA"/>
</dbReference>
<organism evidence="2 3">
    <name type="scientific">Rhizopus azygosporus</name>
    <name type="common">Rhizopus microsporus var. azygosporus</name>
    <dbReference type="NCBI Taxonomy" id="86630"/>
    <lineage>
        <taxon>Eukaryota</taxon>
        <taxon>Fungi</taxon>
        <taxon>Fungi incertae sedis</taxon>
        <taxon>Mucoromycota</taxon>
        <taxon>Mucoromycotina</taxon>
        <taxon>Mucoromycetes</taxon>
        <taxon>Mucorales</taxon>
        <taxon>Mucorineae</taxon>
        <taxon>Rhizopodaceae</taxon>
        <taxon>Rhizopus</taxon>
    </lineage>
</organism>
<dbReference type="AlphaFoldDB" id="A0A367J366"/>
<dbReference type="OrthoDB" id="2275777at2759"/>
<protein>
    <submittedName>
        <fullName evidence="2">Uncharacterized protein</fullName>
    </submittedName>
</protein>
<feature type="region of interest" description="Disordered" evidence="1">
    <location>
        <begin position="33"/>
        <end position="137"/>
    </location>
</feature>
<feature type="compositionally biased region" description="Polar residues" evidence="1">
    <location>
        <begin position="78"/>
        <end position="101"/>
    </location>
</feature>
<gene>
    <name evidence="2" type="ORF">CU097_007136</name>
</gene>
<sequence length="414" mass="45371">MRVMKMAVKQRKVLSSLKGKEALDFVPRHPHSFSHGAPSISKPAAQFPSIPSTSKGKGKELSLHRPSSSTMNKLPASNPASEVSAVTSAAPNKPTATSTMAPMSKVEDEEPEEGEIVDPSPPHKTQQACSKHDNKPSCFKPNEAYDNESLSGSMAKGIPANSTAAPTKGVLSTTAPNANTMEQCKIFTIMFRNLAHPYKQRGDGEQDDLVSALNHLHALCNYIISYFYKEKQNPDMAPPESVAAWKSLLPLGDMLLAKLQAQEQYLLYGICLRLMAMVRFRIFNKMQGEVRSVLVRHLQAPSVSGNHQYIKISCGLLEEYEQVMAMSASSEKYFNYGIMASKLPSTFKQVYVDGNLLSGITIGGKAGVQVSPMFPFHLNASLLHGAICTKCILSEFVSSMELDFKLIDDTDDYM</sequence>
<reference evidence="2 3" key="1">
    <citation type="journal article" date="2018" name="G3 (Bethesda)">
        <title>Phylogenetic and Phylogenomic Definition of Rhizopus Species.</title>
        <authorList>
            <person name="Gryganskyi A.P."/>
            <person name="Golan J."/>
            <person name="Dolatabadi S."/>
            <person name="Mondo S."/>
            <person name="Robb S."/>
            <person name="Idnurm A."/>
            <person name="Muszewska A."/>
            <person name="Steczkiewicz K."/>
            <person name="Masonjones S."/>
            <person name="Liao H.L."/>
            <person name="Gajdeczka M.T."/>
            <person name="Anike F."/>
            <person name="Vuek A."/>
            <person name="Anishchenko I.M."/>
            <person name="Voigt K."/>
            <person name="de Hoog G.S."/>
            <person name="Smith M.E."/>
            <person name="Heitman J."/>
            <person name="Vilgalys R."/>
            <person name="Stajich J.E."/>
        </authorList>
    </citation>
    <scope>NUCLEOTIDE SEQUENCE [LARGE SCALE GENOMIC DNA]</scope>
    <source>
        <strain evidence="2 3">CBS 357.93</strain>
    </source>
</reference>
<name>A0A367J366_RHIAZ</name>
<feature type="compositionally biased region" description="Acidic residues" evidence="1">
    <location>
        <begin position="107"/>
        <end position="116"/>
    </location>
</feature>
<proteinExistence type="predicted"/>
<accession>A0A367J366</accession>
<keyword evidence="3" id="KW-1185">Reference proteome</keyword>